<dbReference type="GO" id="GO:0009307">
    <property type="term" value="P:DNA restriction-modification system"/>
    <property type="evidence" value="ECO:0007669"/>
    <property type="project" value="InterPro"/>
</dbReference>
<gene>
    <name evidence="6" type="ORF">CYJ26_01035</name>
</gene>
<keyword evidence="2 6" id="KW-0489">Methyltransferase</keyword>
<organism evidence="6 7">
    <name type="scientific">Actinomyces urogenitalis</name>
    <dbReference type="NCBI Taxonomy" id="103621"/>
    <lineage>
        <taxon>Bacteria</taxon>
        <taxon>Bacillati</taxon>
        <taxon>Actinomycetota</taxon>
        <taxon>Actinomycetes</taxon>
        <taxon>Actinomycetales</taxon>
        <taxon>Actinomycetaceae</taxon>
        <taxon>Actinomyces</taxon>
    </lineage>
</organism>
<evidence type="ECO:0000313" key="6">
    <source>
        <dbReference type="EMBL" id="PKY99511.1"/>
    </source>
</evidence>
<name>A0A2I1KV57_9ACTO</name>
<dbReference type="AlphaFoldDB" id="A0A2I1KV57"/>
<dbReference type="GO" id="GO:0009007">
    <property type="term" value="F:site-specific DNA-methyltransferase (adenine-specific) activity"/>
    <property type="evidence" value="ECO:0007669"/>
    <property type="project" value="UniProtKB-EC"/>
</dbReference>
<dbReference type="GO" id="GO:0032259">
    <property type="term" value="P:methylation"/>
    <property type="evidence" value="ECO:0007669"/>
    <property type="project" value="UniProtKB-KW"/>
</dbReference>
<keyword evidence="4" id="KW-0949">S-adenosyl-L-methionine</keyword>
<protein>
    <recommendedName>
        <fullName evidence="1">site-specific DNA-methyltransferase (adenine-specific)</fullName>
        <ecNumber evidence="1">2.1.1.72</ecNumber>
    </recommendedName>
</protein>
<comment type="caution">
    <text evidence="6">The sequence shown here is derived from an EMBL/GenBank/DDBJ whole genome shotgun (WGS) entry which is preliminary data.</text>
</comment>
<dbReference type="Pfam" id="PF02086">
    <property type="entry name" value="MethyltransfD12"/>
    <property type="match status" value="1"/>
</dbReference>
<sequence>MIKYLGSKRLLVPVLGRIFATSGATTGLDLFTGTTRVAQEMCRQGIATTAVDIASYSEIFARTYVELDAQALTPADHAELKQALARLNALPGVRGYITRTFSEAARYFQRANAMRIDAVRQAIETDYAGTWLYPVLLTSLIEAADAVDSTVGVQMAYLKEWAPRSFRPLTLKAPPLVPGTGRALRADVLDVVDSLDPVDVAYLDPPYNQHRYYTNYHVWETLVRWDAPEYYGVACKRLDCRDEATKSVFNKRRQMPQALAELIATVRAEVLILSFSNEGFVPLGELREMCQVRGGAVEVLSFASQRYNGARIGVFNPHGQKVSRISHTRNTEYLLVCGEPQRVEAMTRNLQV</sequence>
<dbReference type="PROSITE" id="PS00092">
    <property type="entry name" value="N6_MTASE"/>
    <property type="match status" value="1"/>
</dbReference>
<dbReference type="InterPro" id="IPR012327">
    <property type="entry name" value="MeTrfase_D12"/>
</dbReference>
<keyword evidence="3 6" id="KW-0808">Transferase</keyword>
<dbReference type="Proteomes" id="UP000234778">
    <property type="component" value="Unassembled WGS sequence"/>
</dbReference>
<evidence type="ECO:0000256" key="1">
    <source>
        <dbReference type="ARBA" id="ARBA00011900"/>
    </source>
</evidence>
<dbReference type="RefSeq" id="WP_101637786.1">
    <property type="nucleotide sequence ID" value="NZ_JAWHHX010000001.1"/>
</dbReference>
<proteinExistence type="predicted"/>
<dbReference type="InterPro" id="IPR029063">
    <property type="entry name" value="SAM-dependent_MTases_sf"/>
</dbReference>
<evidence type="ECO:0000256" key="2">
    <source>
        <dbReference type="ARBA" id="ARBA00022603"/>
    </source>
</evidence>
<dbReference type="GO" id="GO:0003676">
    <property type="term" value="F:nucleic acid binding"/>
    <property type="evidence" value="ECO:0007669"/>
    <property type="project" value="InterPro"/>
</dbReference>
<reference evidence="6 7" key="1">
    <citation type="submission" date="2017-12" db="EMBL/GenBank/DDBJ databases">
        <title>Phylogenetic diversity of female urinary microbiome.</title>
        <authorList>
            <person name="Thomas-White K."/>
            <person name="Wolfe A.J."/>
        </authorList>
    </citation>
    <scope>NUCLEOTIDE SEQUENCE [LARGE SCALE GENOMIC DNA]</scope>
    <source>
        <strain evidence="6 7">UMB0319</strain>
    </source>
</reference>
<evidence type="ECO:0000256" key="3">
    <source>
        <dbReference type="ARBA" id="ARBA00022679"/>
    </source>
</evidence>
<dbReference type="EC" id="2.1.1.72" evidence="1"/>
<dbReference type="SUPFAM" id="SSF53335">
    <property type="entry name" value="S-adenosyl-L-methionine-dependent methyltransferases"/>
    <property type="match status" value="1"/>
</dbReference>
<comment type="catalytic activity">
    <reaction evidence="5">
        <text>a 2'-deoxyadenosine in DNA + S-adenosyl-L-methionine = an N(6)-methyl-2'-deoxyadenosine in DNA + S-adenosyl-L-homocysteine + H(+)</text>
        <dbReference type="Rhea" id="RHEA:15197"/>
        <dbReference type="Rhea" id="RHEA-COMP:12418"/>
        <dbReference type="Rhea" id="RHEA-COMP:12419"/>
        <dbReference type="ChEBI" id="CHEBI:15378"/>
        <dbReference type="ChEBI" id="CHEBI:57856"/>
        <dbReference type="ChEBI" id="CHEBI:59789"/>
        <dbReference type="ChEBI" id="CHEBI:90615"/>
        <dbReference type="ChEBI" id="CHEBI:90616"/>
        <dbReference type="EC" id="2.1.1.72"/>
    </reaction>
</comment>
<accession>A0A2I1KV57</accession>
<dbReference type="EMBL" id="PKHA01000001">
    <property type="protein sequence ID" value="PKY99511.1"/>
    <property type="molecule type" value="Genomic_DNA"/>
</dbReference>
<dbReference type="GeneID" id="81707532"/>
<evidence type="ECO:0000313" key="7">
    <source>
        <dbReference type="Proteomes" id="UP000234778"/>
    </source>
</evidence>
<dbReference type="InterPro" id="IPR002052">
    <property type="entry name" value="DNA_methylase_N6_adenine_CS"/>
</dbReference>
<evidence type="ECO:0000256" key="4">
    <source>
        <dbReference type="ARBA" id="ARBA00022691"/>
    </source>
</evidence>
<evidence type="ECO:0000256" key="5">
    <source>
        <dbReference type="ARBA" id="ARBA00047942"/>
    </source>
</evidence>